<dbReference type="AlphaFoldDB" id="A0A6C0RI19"/>
<keyword evidence="3" id="KW-1185">Reference proteome</keyword>
<name>A0A6C0RI19_9BACT</name>
<sequence length="167" mass="19242">MLVANKISRTLEGPYRFMGLAFIIIAAMSLYEQAWIVFGTNVILAWFLLGSYSGVEIDSEKQQFRSYNMWFGLIKTGKWKPVNKYIGLTLVSMNKVFSVNSQSNRSTSSRKKEFRVYFVNHKKRPAIAVKKCKTHDEAQKCMDELAIWLHLPVFSTKHSLHAAKPFL</sequence>
<reference evidence="2 3" key="1">
    <citation type="submission" date="2020-02" db="EMBL/GenBank/DDBJ databases">
        <title>Genome sequencing for Draconibacterium sp. strain M1.</title>
        <authorList>
            <person name="Park S.-J."/>
        </authorList>
    </citation>
    <scope>NUCLEOTIDE SEQUENCE [LARGE SCALE GENOMIC DNA]</scope>
    <source>
        <strain evidence="2 3">M1</strain>
    </source>
</reference>
<feature type="transmembrane region" description="Helical" evidence="1">
    <location>
        <begin position="37"/>
        <end position="55"/>
    </location>
</feature>
<keyword evidence="1" id="KW-0472">Membrane</keyword>
<organism evidence="2 3">
    <name type="scientific">Draconibacterium halophilum</name>
    <dbReference type="NCBI Taxonomy" id="2706887"/>
    <lineage>
        <taxon>Bacteria</taxon>
        <taxon>Pseudomonadati</taxon>
        <taxon>Bacteroidota</taxon>
        <taxon>Bacteroidia</taxon>
        <taxon>Marinilabiliales</taxon>
        <taxon>Prolixibacteraceae</taxon>
        <taxon>Draconibacterium</taxon>
    </lineage>
</organism>
<evidence type="ECO:0000256" key="1">
    <source>
        <dbReference type="SAM" id="Phobius"/>
    </source>
</evidence>
<gene>
    <name evidence="2" type="ORF">G0Q07_18000</name>
</gene>
<evidence type="ECO:0000313" key="2">
    <source>
        <dbReference type="EMBL" id="QIA09482.1"/>
    </source>
</evidence>
<dbReference type="RefSeq" id="WP_163348453.1">
    <property type="nucleotide sequence ID" value="NZ_CP048409.1"/>
</dbReference>
<dbReference type="KEGG" id="drc:G0Q07_18000"/>
<feature type="transmembrane region" description="Helical" evidence="1">
    <location>
        <begin position="15"/>
        <end position="31"/>
    </location>
</feature>
<dbReference type="EMBL" id="CP048409">
    <property type="protein sequence ID" value="QIA09482.1"/>
    <property type="molecule type" value="Genomic_DNA"/>
</dbReference>
<keyword evidence="1" id="KW-0812">Transmembrane</keyword>
<evidence type="ECO:0000313" key="3">
    <source>
        <dbReference type="Proteomes" id="UP000474630"/>
    </source>
</evidence>
<keyword evidence="1" id="KW-1133">Transmembrane helix</keyword>
<protein>
    <submittedName>
        <fullName evidence="2">Uncharacterized protein</fullName>
    </submittedName>
</protein>
<dbReference type="Proteomes" id="UP000474630">
    <property type="component" value="Chromosome"/>
</dbReference>
<accession>A0A6C0RI19</accession>
<proteinExistence type="predicted"/>